<keyword evidence="1" id="KW-0472">Membrane</keyword>
<evidence type="ECO:0000313" key="4">
    <source>
        <dbReference type="Proteomes" id="UP000249218"/>
    </source>
</evidence>
<dbReference type="InterPro" id="IPR029158">
    <property type="entry name" value="STING"/>
</dbReference>
<feature type="transmembrane region" description="Helical" evidence="1">
    <location>
        <begin position="79"/>
        <end position="95"/>
    </location>
</feature>
<dbReference type="GO" id="GO:0061507">
    <property type="term" value="F:2',3'-cyclic GMP-AMP binding"/>
    <property type="evidence" value="ECO:0007669"/>
    <property type="project" value="TreeGrafter"/>
</dbReference>
<keyword evidence="1" id="KW-0812">Transmembrane</keyword>
<dbReference type="GO" id="GO:0005789">
    <property type="term" value="C:endoplasmic reticulum membrane"/>
    <property type="evidence" value="ECO:0007669"/>
    <property type="project" value="TreeGrafter"/>
</dbReference>
<evidence type="ECO:0000259" key="2">
    <source>
        <dbReference type="Pfam" id="PF15009"/>
    </source>
</evidence>
<gene>
    <name evidence="3" type="primary">HaOG208745</name>
    <name evidence="3" type="ORF">B5X24_HaOG208745</name>
</gene>
<dbReference type="GO" id="GO:0005776">
    <property type="term" value="C:autophagosome"/>
    <property type="evidence" value="ECO:0007669"/>
    <property type="project" value="TreeGrafter"/>
</dbReference>
<dbReference type="PANTHER" id="PTHR34339">
    <property type="entry name" value="STIMULATOR OF INTERFERON GENES PROTEIN"/>
    <property type="match status" value="1"/>
</dbReference>
<dbReference type="OrthoDB" id="6053839at2759"/>
<dbReference type="GO" id="GO:0016239">
    <property type="term" value="P:positive regulation of macroautophagy"/>
    <property type="evidence" value="ECO:0007669"/>
    <property type="project" value="TreeGrafter"/>
</dbReference>
<dbReference type="GO" id="GO:0061709">
    <property type="term" value="P:reticulophagy"/>
    <property type="evidence" value="ECO:0007669"/>
    <property type="project" value="TreeGrafter"/>
</dbReference>
<feature type="transmembrane region" description="Helical" evidence="1">
    <location>
        <begin position="101"/>
        <end position="118"/>
    </location>
</feature>
<dbReference type="GO" id="GO:0000045">
    <property type="term" value="P:autophagosome assembly"/>
    <property type="evidence" value="ECO:0007669"/>
    <property type="project" value="TreeGrafter"/>
</dbReference>
<feature type="transmembrane region" description="Helical" evidence="1">
    <location>
        <begin position="7"/>
        <end position="25"/>
    </location>
</feature>
<accession>A0A2W1BFD5</accession>
<evidence type="ECO:0000313" key="3">
    <source>
        <dbReference type="EMBL" id="PZC73819.1"/>
    </source>
</evidence>
<feature type="domain" description="STING ligand-binding" evidence="2">
    <location>
        <begin position="128"/>
        <end position="320"/>
    </location>
</feature>
<dbReference type="Proteomes" id="UP000249218">
    <property type="component" value="Unassembled WGS sequence"/>
</dbReference>
<keyword evidence="4" id="KW-1185">Reference proteome</keyword>
<feature type="transmembrane region" description="Helical" evidence="1">
    <location>
        <begin position="37"/>
        <end position="58"/>
    </location>
</feature>
<dbReference type="GO" id="GO:0032481">
    <property type="term" value="P:positive regulation of type I interferon production"/>
    <property type="evidence" value="ECO:0007669"/>
    <property type="project" value="InterPro"/>
</dbReference>
<sequence>MEKNKHIYIMQILLVCGITFGSQNLDLNNKHVWAASIARNVLYILTIQALKGVCVVGYTMYRKNQALDAKVLDRMNRHHVMMFLACVAFLVLSDQNVLDRSIYLIILASLVTDIPNIVKKKDNKITMNYAMGMACSYFEGYLVHVLPSDGARFFGFLENIRAYEDNQGVVFPVKKLFIVVTKSLYSPPALKDYNKSDRNDVARIEACSALSTIQKDVAGVKDRTYKNTAYKIYRPTGRPVCLSVEGGTPLATLFRVLRNRDLSEELEGLDREEVVKDFLTSLRKIIDKSPECRGKCELIYFDDTDRNLNLADVLLDRIRELEPNFEEIIAERR</sequence>
<dbReference type="GO" id="GO:0035438">
    <property type="term" value="F:cyclic-di-GMP binding"/>
    <property type="evidence" value="ECO:0007669"/>
    <property type="project" value="TreeGrafter"/>
</dbReference>
<dbReference type="Pfam" id="PF15009">
    <property type="entry name" value="STING_LBD"/>
    <property type="match status" value="1"/>
</dbReference>
<dbReference type="GO" id="GO:0002218">
    <property type="term" value="P:activation of innate immune response"/>
    <property type="evidence" value="ECO:0007669"/>
    <property type="project" value="InterPro"/>
</dbReference>
<proteinExistence type="predicted"/>
<protein>
    <recommendedName>
        <fullName evidence="2">STING ligand-binding domain-containing protein</fullName>
    </recommendedName>
</protein>
<dbReference type="Gene3D" id="3.40.50.12100">
    <property type="entry name" value="Stimulator of interferon genes protein"/>
    <property type="match status" value="1"/>
</dbReference>
<dbReference type="EMBL" id="KZ150083">
    <property type="protein sequence ID" value="PZC73819.1"/>
    <property type="molecule type" value="Genomic_DNA"/>
</dbReference>
<evidence type="ECO:0000256" key="1">
    <source>
        <dbReference type="SAM" id="Phobius"/>
    </source>
</evidence>
<name>A0A2W1BFD5_HELAM</name>
<dbReference type="InterPro" id="IPR038623">
    <property type="entry name" value="STING_C_sf"/>
</dbReference>
<keyword evidence="1" id="KW-1133">Transmembrane helix</keyword>
<organism evidence="3 4">
    <name type="scientific">Helicoverpa armigera</name>
    <name type="common">Cotton bollworm</name>
    <name type="synonym">Heliothis armigera</name>
    <dbReference type="NCBI Taxonomy" id="29058"/>
    <lineage>
        <taxon>Eukaryota</taxon>
        <taxon>Metazoa</taxon>
        <taxon>Ecdysozoa</taxon>
        <taxon>Arthropoda</taxon>
        <taxon>Hexapoda</taxon>
        <taxon>Insecta</taxon>
        <taxon>Pterygota</taxon>
        <taxon>Neoptera</taxon>
        <taxon>Endopterygota</taxon>
        <taxon>Lepidoptera</taxon>
        <taxon>Glossata</taxon>
        <taxon>Ditrysia</taxon>
        <taxon>Noctuoidea</taxon>
        <taxon>Noctuidae</taxon>
        <taxon>Heliothinae</taxon>
        <taxon>Helicoverpa</taxon>
    </lineage>
</organism>
<dbReference type="InterPro" id="IPR055432">
    <property type="entry name" value="STING_LBD"/>
</dbReference>
<reference evidence="3 4" key="1">
    <citation type="journal article" date="2017" name="BMC Biol.">
        <title>Genomic innovations, transcriptional plasticity and gene loss underlying the evolution and divergence of two highly polyphagous and invasive Helicoverpa pest species.</title>
        <authorList>
            <person name="Pearce S.L."/>
            <person name="Clarke D.F."/>
            <person name="East P.D."/>
            <person name="Elfekih S."/>
            <person name="Gordon K.H."/>
            <person name="Jermiin L.S."/>
            <person name="McGaughran A."/>
            <person name="Oakeshott J.G."/>
            <person name="Papanikolaou A."/>
            <person name="Perera O.P."/>
            <person name="Rane R.V."/>
            <person name="Richards S."/>
            <person name="Tay W.T."/>
            <person name="Walsh T.K."/>
            <person name="Anderson A."/>
            <person name="Anderson C.J."/>
            <person name="Asgari S."/>
            <person name="Board P.G."/>
            <person name="Bretschneider A."/>
            <person name="Campbell P.M."/>
            <person name="Chertemps T."/>
            <person name="Christeller J.T."/>
            <person name="Coppin C.W."/>
            <person name="Downes S.J."/>
            <person name="Duan G."/>
            <person name="Farnsworth C.A."/>
            <person name="Good R.T."/>
            <person name="Han L.B."/>
            <person name="Han Y.C."/>
            <person name="Hatje K."/>
            <person name="Horne I."/>
            <person name="Huang Y.P."/>
            <person name="Hughes D.S."/>
            <person name="Jacquin-Joly E."/>
            <person name="James W."/>
            <person name="Jhangiani S."/>
            <person name="Kollmar M."/>
            <person name="Kuwar S.S."/>
            <person name="Li S."/>
            <person name="Liu N.Y."/>
            <person name="Maibeche M.T."/>
            <person name="Miller J.R."/>
            <person name="Montagne N."/>
            <person name="Perry T."/>
            <person name="Qu J."/>
            <person name="Song S.V."/>
            <person name="Sutton G.G."/>
            <person name="Vogel H."/>
            <person name="Walenz B.P."/>
            <person name="Xu W."/>
            <person name="Zhang H.J."/>
            <person name="Zou Z."/>
            <person name="Batterham P."/>
            <person name="Edwards O.R."/>
            <person name="Feyereisen R."/>
            <person name="Gibbs R.A."/>
            <person name="Heckel D.G."/>
            <person name="McGrath A."/>
            <person name="Robin C."/>
            <person name="Scherer S.E."/>
            <person name="Worley K.C."/>
            <person name="Wu Y.D."/>
        </authorList>
    </citation>
    <scope>NUCLEOTIDE SEQUENCE [LARGE SCALE GENOMIC DNA]</scope>
    <source>
        <strain evidence="3">Harm_GR_Male_#8</strain>
        <tissue evidence="3">Whole organism</tissue>
    </source>
</reference>
<dbReference type="PANTHER" id="PTHR34339:SF1">
    <property type="entry name" value="STIMULATOR OF INTERFERON GENES PROTEIN"/>
    <property type="match status" value="1"/>
</dbReference>
<dbReference type="AlphaFoldDB" id="A0A2W1BFD5"/>
<dbReference type="GO" id="GO:0045087">
    <property type="term" value="P:innate immune response"/>
    <property type="evidence" value="ECO:0007669"/>
    <property type="project" value="TreeGrafter"/>
</dbReference>